<dbReference type="InterPro" id="IPR043148">
    <property type="entry name" value="TagF_C"/>
</dbReference>
<dbReference type="EMBL" id="LCYI01000029">
    <property type="protein sequence ID" value="KLA28551.1"/>
    <property type="molecule type" value="Genomic_DNA"/>
</dbReference>
<keyword evidence="5" id="KW-0777">Teichoic acid biosynthesis</keyword>
<evidence type="ECO:0000313" key="9">
    <source>
        <dbReference type="Proteomes" id="UP000035214"/>
    </source>
</evidence>
<reference evidence="8 9" key="1">
    <citation type="submission" date="2015-04" db="EMBL/GenBank/DDBJ databases">
        <title>Draft Genome Sequences of Eight Spore-Forming Food Isolates of Bacillus cereus Genome sequencing.</title>
        <authorList>
            <person name="Krawcyk A.O."/>
            <person name="de Jong A."/>
            <person name="Eijlander R.T."/>
            <person name="Berendsen E.M."/>
            <person name="Holsappel S."/>
            <person name="Wells-Bennik M."/>
            <person name="Kuipers O.P."/>
        </authorList>
    </citation>
    <scope>NUCLEOTIDE SEQUENCE [LARGE SCALE GENOMIC DNA]</scope>
    <source>
        <strain evidence="8 9">B4077</strain>
    </source>
</reference>
<dbReference type="GO" id="GO:0047355">
    <property type="term" value="F:CDP-glycerol glycerophosphotransferase activity"/>
    <property type="evidence" value="ECO:0007669"/>
    <property type="project" value="UniProtKB-EC"/>
</dbReference>
<evidence type="ECO:0000256" key="2">
    <source>
        <dbReference type="ARBA" id="ARBA00010488"/>
    </source>
</evidence>
<feature type="transmembrane region" description="Helical" evidence="7">
    <location>
        <begin position="17"/>
        <end position="34"/>
    </location>
</feature>
<keyword evidence="7" id="KW-1133">Transmembrane helix</keyword>
<proteinExistence type="inferred from homology"/>
<organism evidence="8 9">
    <name type="scientific">Bacillus cereus</name>
    <dbReference type="NCBI Taxonomy" id="1396"/>
    <lineage>
        <taxon>Bacteria</taxon>
        <taxon>Bacillati</taxon>
        <taxon>Bacillota</taxon>
        <taxon>Bacilli</taxon>
        <taxon>Bacillales</taxon>
        <taxon>Bacillaceae</taxon>
        <taxon>Bacillus</taxon>
        <taxon>Bacillus cereus group</taxon>
    </lineage>
</organism>
<evidence type="ECO:0000256" key="3">
    <source>
        <dbReference type="ARBA" id="ARBA00022475"/>
    </source>
</evidence>
<dbReference type="InterPro" id="IPR051612">
    <property type="entry name" value="Teichoic_Acid_Biosynth"/>
</dbReference>
<comment type="caution">
    <text evidence="8">The sequence shown here is derived from an EMBL/GenBank/DDBJ whole genome shotgun (WGS) entry which is preliminary data.</text>
</comment>
<dbReference type="GO" id="GO:0019350">
    <property type="term" value="P:teichoic acid biosynthetic process"/>
    <property type="evidence" value="ECO:0007669"/>
    <property type="project" value="UniProtKB-KW"/>
</dbReference>
<protein>
    <submittedName>
        <fullName evidence="8">CDP-glycerol:poly(Glycerophosphate) glycerophosphotransferase</fullName>
        <ecNumber evidence="8">2.7.8.12</ecNumber>
    </submittedName>
</protein>
<name>A0A0G8EWH5_BACCE</name>
<dbReference type="GO" id="GO:0005886">
    <property type="term" value="C:plasma membrane"/>
    <property type="evidence" value="ECO:0007669"/>
    <property type="project" value="UniProtKB-SubCell"/>
</dbReference>
<comment type="similarity">
    <text evidence="2">Belongs to the CDP-glycerol glycerophosphotransferase family.</text>
</comment>
<accession>A0A0G8EWH5</accession>
<evidence type="ECO:0000256" key="5">
    <source>
        <dbReference type="ARBA" id="ARBA00022944"/>
    </source>
</evidence>
<dbReference type="PANTHER" id="PTHR37316">
    <property type="entry name" value="TEICHOIC ACID GLYCEROL-PHOSPHATE PRIMASE"/>
    <property type="match status" value="1"/>
</dbReference>
<sequence length="401" mass="47488">MLNRKEKVVLKKNYKKTILNIISFPLYVITFLVPKKKNMIVFGSSKGYHFSDNSKYMYLYMKELERKNSKDLEFYWLTKSKILSNEYIDDERFIYMYSLKGIYTLLRAKIAVLTHSLEDLCPILMGGKKIVQLWHGTPLKKIGHDADSWSEGSTVKIRLKRILNYFLPYLNYMKCDYLVVSSNKVVSTFVSAFKIPEEKIIVLGQPRNDTFDSLCTQSNELLRKVQGYKKVIAWLPTHRGYSKYTIVDLMKNYKFDEKKINQFLTENNYLLVIKPHFVEKGKLGEYLKGSSNILIYDEADPYPLLTKVDILITDYSSIFFDYMLTNNQIIFTPFDYQSYKEYTGLYYEYPEIASGPICYDWEQVFSSLGKEKNNNYEIIKRFFNEYDFGNCERVYKFLKKL</sequence>
<dbReference type="Gene3D" id="3.40.50.12580">
    <property type="match status" value="1"/>
</dbReference>
<keyword evidence="4 8" id="KW-0808">Transferase</keyword>
<keyword evidence="7" id="KW-0812">Transmembrane</keyword>
<evidence type="ECO:0000256" key="6">
    <source>
        <dbReference type="ARBA" id="ARBA00023136"/>
    </source>
</evidence>
<dbReference type="AlphaFoldDB" id="A0A0G8EWH5"/>
<dbReference type="Pfam" id="PF04464">
    <property type="entry name" value="Glyphos_transf"/>
    <property type="match status" value="1"/>
</dbReference>
<dbReference type="Gene3D" id="3.40.50.11820">
    <property type="match status" value="1"/>
</dbReference>
<keyword evidence="6 7" id="KW-0472">Membrane</keyword>
<dbReference type="EC" id="2.7.8.12" evidence="8"/>
<dbReference type="InterPro" id="IPR007554">
    <property type="entry name" value="Glycerophosphate_synth"/>
</dbReference>
<comment type="subcellular location">
    <subcellularLocation>
        <location evidence="1">Cell membrane</location>
        <topology evidence="1">Peripheral membrane protein</topology>
    </subcellularLocation>
</comment>
<dbReference type="PANTHER" id="PTHR37316:SF3">
    <property type="entry name" value="TEICHOIC ACID GLYCEROL-PHOSPHATE TRANSFERASE"/>
    <property type="match status" value="1"/>
</dbReference>
<keyword evidence="3" id="KW-1003">Cell membrane</keyword>
<gene>
    <name evidence="8" type="ORF">B4077_5753</name>
</gene>
<dbReference type="PATRIC" id="fig|1396.428.peg.5111"/>
<evidence type="ECO:0000313" key="8">
    <source>
        <dbReference type="EMBL" id="KLA28551.1"/>
    </source>
</evidence>
<dbReference type="Proteomes" id="UP000035214">
    <property type="component" value="Unassembled WGS sequence"/>
</dbReference>
<evidence type="ECO:0000256" key="7">
    <source>
        <dbReference type="SAM" id="Phobius"/>
    </source>
</evidence>
<dbReference type="SUPFAM" id="SSF53756">
    <property type="entry name" value="UDP-Glycosyltransferase/glycogen phosphorylase"/>
    <property type="match status" value="1"/>
</dbReference>
<evidence type="ECO:0000256" key="1">
    <source>
        <dbReference type="ARBA" id="ARBA00004202"/>
    </source>
</evidence>
<dbReference type="InterPro" id="IPR043149">
    <property type="entry name" value="TagF_N"/>
</dbReference>
<evidence type="ECO:0000256" key="4">
    <source>
        <dbReference type="ARBA" id="ARBA00022679"/>
    </source>
</evidence>